<sequence>MGPWIAAASADSKYTSLLGKRQVILGELASQLAHLHVFQQNFAWTITDWLPFYWQGFRQTTRYTYLLSGLRQPSRIWENMSQQTRRNIIKAEKKYQIQVRRNIPADEFIGIQRQTFQRQRLAAPKGEAVLRQLIEVCRQRNQGDIWGGYDANGQLHAAVFIVWQENSAYYLAGGGNPALRQSGAHSLVMWKAMQEIAAFTDHFDFEGSMIPGVERFFREFGARQTPYFAISKGKLNLWKRFLIHLSKRRQ</sequence>
<dbReference type="EMBL" id="JAKZMM010000008">
    <property type="protein sequence ID" value="MCJ2379920.1"/>
    <property type="molecule type" value="Genomic_DNA"/>
</dbReference>
<dbReference type="Pfam" id="PF13480">
    <property type="entry name" value="Acetyltransf_6"/>
    <property type="match status" value="1"/>
</dbReference>
<accession>A0ABT0BYR0</accession>
<dbReference type="Gene3D" id="3.40.630.30">
    <property type="match status" value="1"/>
</dbReference>
<evidence type="ECO:0000313" key="2">
    <source>
        <dbReference type="EMBL" id="MCJ2379920.1"/>
    </source>
</evidence>
<keyword evidence="3" id="KW-1185">Reference proteome</keyword>
<evidence type="ECO:0000313" key="3">
    <source>
        <dbReference type="Proteomes" id="UP001165444"/>
    </source>
</evidence>
<name>A0ABT0BYR0_9BACT</name>
<dbReference type="Proteomes" id="UP001165444">
    <property type="component" value="Unassembled WGS sequence"/>
</dbReference>
<comment type="caution">
    <text evidence="2">The sequence shown here is derived from an EMBL/GenBank/DDBJ whole genome shotgun (WGS) entry which is preliminary data.</text>
</comment>
<reference evidence="2 3" key="1">
    <citation type="submission" date="2022-03" db="EMBL/GenBank/DDBJ databases">
        <title>Parabacteroides sp. nov. isolated from swine feces.</title>
        <authorList>
            <person name="Bak J.E."/>
        </authorList>
    </citation>
    <scope>NUCLEOTIDE SEQUENCE [LARGE SCALE GENOMIC DNA]</scope>
    <source>
        <strain evidence="2 3">AGMB00274</strain>
    </source>
</reference>
<protein>
    <submittedName>
        <fullName evidence="2">GNAT family N-acetyltransferase</fullName>
    </submittedName>
</protein>
<evidence type="ECO:0000259" key="1">
    <source>
        <dbReference type="Pfam" id="PF13480"/>
    </source>
</evidence>
<dbReference type="SUPFAM" id="SSF55729">
    <property type="entry name" value="Acyl-CoA N-acyltransferases (Nat)"/>
    <property type="match status" value="1"/>
</dbReference>
<organism evidence="2 3">
    <name type="scientific">Parabacteroides faecalis</name>
    <dbReference type="NCBI Taxonomy" id="2924040"/>
    <lineage>
        <taxon>Bacteria</taxon>
        <taxon>Pseudomonadati</taxon>
        <taxon>Bacteroidota</taxon>
        <taxon>Bacteroidia</taxon>
        <taxon>Bacteroidales</taxon>
        <taxon>Tannerellaceae</taxon>
        <taxon>Parabacteroides</taxon>
    </lineage>
</organism>
<dbReference type="InterPro" id="IPR038740">
    <property type="entry name" value="BioF2-like_GNAT_dom"/>
</dbReference>
<dbReference type="RefSeq" id="WP_243323605.1">
    <property type="nucleotide sequence ID" value="NZ_JAKZMM010000008.1"/>
</dbReference>
<proteinExistence type="predicted"/>
<dbReference type="InterPro" id="IPR016181">
    <property type="entry name" value="Acyl_CoA_acyltransferase"/>
</dbReference>
<gene>
    <name evidence="2" type="ORF">MUN53_04740</name>
</gene>
<feature type="domain" description="BioF2-like acetyltransferase" evidence="1">
    <location>
        <begin position="81"/>
        <end position="205"/>
    </location>
</feature>